<reference evidence="1" key="1">
    <citation type="submission" date="2013-12" db="EMBL/GenBank/DDBJ databases">
        <title>The Genome Sequence of Aphanomyces invadans NJM9701.</title>
        <authorList>
            <consortium name="The Broad Institute Genomics Platform"/>
            <person name="Russ C."/>
            <person name="Tyler B."/>
            <person name="van West P."/>
            <person name="Dieguez-Uribeondo J."/>
            <person name="Young S.K."/>
            <person name="Zeng Q."/>
            <person name="Gargeya S."/>
            <person name="Fitzgerald M."/>
            <person name="Abouelleil A."/>
            <person name="Alvarado L."/>
            <person name="Chapman S.B."/>
            <person name="Gainer-Dewar J."/>
            <person name="Goldberg J."/>
            <person name="Griggs A."/>
            <person name="Gujja S."/>
            <person name="Hansen M."/>
            <person name="Howarth C."/>
            <person name="Imamovic A."/>
            <person name="Ireland A."/>
            <person name="Larimer J."/>
            <person name="McCowan C."/>
            <person name="Murphy C."/>
            <person name="Pearson M."/>
            <person name="Poon T.W."/>
            <person name="Priest M."/>
            <person name="Roberts A."/>
            <person name="Saif S."/>
            <person name="Shea T."/>
            <person name="Sykes S."/>
            <person name="Wortman J."/>
            <person name="Nusbaum C."/>
            <person name="Birren B."/>
        </authorList>
    </citation>
    <scope>NUCLEOTIDE SEQUENCE [LARGE SCALE GENOMIC DNA]</scope>
    <source>
        <strain evidence="1">NJM9701</strain>
    </source>
</reference>
<proteinExistence type="predicted"/>
<evidence type="ECO:0008006" key="2">
    <source>
        <dbReference type="Google" id="ProtNLM"/>
    </source>
</evidence>
<dbReference type="OrthoDB" id="58218at2759"/>
<accession>A0A024UM30</accession>
<dbReference type="SUPFAM" id="SSF56300">
    <property type="entry name" value="Metallo-dependent phosphatases"/>
    <property type="match status" value="1"/>
</dbReference>
<organism evidence="1">
    <name type="scientific">Aphanomyces invadans</name>
    <dbReference type="NCBI Taxonomy" id="157072"/>
    <lineage>
        <taxon>Eukaryota</taxon>
        <taxon>Sar</taxon>
        <taxon>Stramenopiles</taxon>
        <taxon>Oomycota</taxon>
        <taxon>Saprolegniomycetes</taxon>
        <taxon>Saprolegniales</taxon>
        <taxon>Verrucalvaceae</taxon>
        <taxon>Aphanomyces</taxon>
    </lineage>
</organism>
<name>A0A024UM30_9STRA</name>
<protein>
    <recommendedName>
        <fullName evidence="2">Calcineurin-like phosphoesterase domain-containing protein</fullName>
    </recommendedName>
</protein>
<dbReference type="eggNOG" id="ENOG502SENI">
    <property type="taxonomic scope" value="Eukaryota"/>
</dbReference>
<gene>
    <name evidence="1" type="ORF">H310_02002</name>
</gene>
<dbReference type="RefSeq" id="XP_008863589.1">
    <property type="nucleotide sequence ID" value="XM_008865367.1"/>
</dbReference>
<sequence>MVESMGFADERRLNVLVLSNIRGNIEMVNKLCDHIIRHYAVDVVFVCGNFVMPPVSKGTTTEASLAAAEGDMTAILSRLEMIVCRVIYIPGPHDPPATKRAHELQKPPRLTPHSVNCDKVKVSLTADIDDIRPDELHASRWMELVVEGSMEDHIPLEVRTEYAAEVLDDWKNNVYANLARLPWCCRIAPNAKSREGRIEWKEKGQLLLTPGWLDAGYFAVLTITHRDADENDGDVGYEVTYCTIERVPVEA</sequence>
<dbReference type="AlphaFoldDB" id="A0A024UM30"/>
<dbReference type="VEuPathDB" id="FungiDB:H310_02002"/>
<dbReference type="Gene3D" id="3.60.21.10">
    <property type="match status" value="1"/>
</dbReference>
<dbReference type="EMBL" id="KI913954">
    <property type="protein sequence ID" value="ETW07496.1"/>
    <property type="molecule type" value="Genomic_DNA"/>
</dbReference>
<evidence type="ECO:0000313" key="1">
    <source>
        <dbReference type="EMBL" id="ETW07496.1"/>
    </source>
</evidence>
<dbReference type="InterPro" id="IPR029052">
    <property type="entry name" value="Metallo-depent_PP-like"/>
</dbReference>
<dbReference type="GeneID" id="20079052"/>